<protein>
    <submittedName>
        <fullName evidence="3">YciI-like protein</fullName>
    </submittedName>
</protein>
<dbReference type="PANTHER" id="PTHR33606">
    <property type="entry name" value="PROTEIN YCII"/>
    <property type="match status" value="1"/>
</dbReference>
<dbReference type="Pfam" id="PF03795">
    <property type="entry name" value="YCII"/>
    <property type="match status" value="1"/>
</dbReference>
<dbReference type="STRING" id="326474.AWB65_01294"/>
<gene>
    <name evidence="3" type="ORF">AWB65_01294</name>
</gene>
<evidence type="ECO:0000259" key="2">
    <source>
        <dbReference type="Pfam" id="PF03795"/>
    </source>
</evidence>
<evidence type="ECO:0000313" key="4">
    <source>
        <dbReference type="Proteomes" id="UP000054977"/>
    </source>
</evidence>
<dbReference type="NCBIfam" id="NF009508">
    <property type="entry name" value="PRK12866.1"/>
    <property type="match status" value="1"/>
</dbReference>
<dbReference type="PANTHER" id="PTHR33606:SF3">
    <property type="entry name" value="PROTEIN YCII"/>
    <property type="match status" value="1"/>
</dbReference>
<evidence type="ECO:0000313" key="3">
    <source>
        <dbReference type="EMBL" id="SAL23876.1"/>
    </source>
</evidence>
<name>A0A158FVK2_9BURK</name>
<reference evidence="3" key="1">
    <citation type="submission" date="2016-01" db="EMBL/GenBank/DDBJ databases">
        <authorList>
            <person name="Peeters C."/>
        </authorList>
    </citation>
    <scope>NUCLEOTIDE SEQUENCE [LARGE SCALE GENOMIC DNA]</scope>
    <source>
        <strain evidence="3">LMG 22934</strain>
    </source>
</reference>
<sequence length="98" mass="11390">MHYLLMYDLVPDYLERRAQFRDAHLTLAWEAVEREELVLAGALDEPVDRAVLLFHIDTPQAAEDFARNDPYVINGLVARWQVRKWNTVVGSRATNPLR</sequence>
<dbReference type="Gene3D" id="3.30.70.1060">
    <property type="entry name" value="Dimeric alpha+beta barrel"/>
    <property type="match status" value="1"/>
</dbReference>
<dbReference type="RefSeq" id="WP_087666352.1">
    <property type="nucleotide sequence ID" value="NZ_FCNW02000004.1"/>
</dbReference>
<dbReference type="InterPro" id="IPR051807">
    <property type="entry name" value="Sec-metab_biosynth-assoc"/>
</dbReference>
<dbReference type="OrthoDB" id="70894at2"/>
<dbReference type="AlphaFoldDB" id="A0A158FVK2"/>
<comment type="similarity">
    <text evidence="1">Belongs to the YciI family.</text>
</comment>
<dbReference type="EMBL" id="FCNW02000004">
    <property type="protein sequence ID" value="SAL23876.1"/>
    <property type="molecule type" value="Genomic_DNA"/>
</dbReference>
<dbReference type="InterPro" id="IPR011008">
    <property type="entry name" value="Dimeric_a/b-barrel"/>
</dbReference>
<accession>A0A158FVK2</accession>
<evidence type="ECO:0000256" key="1">
    <source>
        <dbReference type="ARBA" id="ARBA00007689"/>
    </source>
</evidence>
<dbReference type="SUPFAM" id="SSF54909">
    <property type="entry name" value="Dimeric alpha+beta barrel"/>
    <property type="match status" value="1"/>
</dbReference>
<dbReference type="Proteomes" id="UP000054977">
    <property type="component" value="Unassembled WGS sequence"/>
</dbReference>
<organism evidence="3 4">
    <name type="scientific">Caballeronia humi</name>
    <dbReference type="NCBI Taxonomy" id="326474"/>
    <lineage>
        <taxon>Bacteria</taxon>
        <taxon>Pseudomonadati</taxon>
        <taxon>Pseudomonadota</taxon>
        <taxon>Betaproteobacteria</taxon>
        <taxon>Burkholderiales</taxon>
        <taxon>Burkholderiaceae</taxon>
        <taxon>Caballeronia</taxon>
    </lineage>
</organism>
<proteinExistence type="inferred from homology"/>
<comment type="caution">
    <text evidence="3">The sequence shown here is derived from an EMBL/GenBank/DDBJ whole genome shotgun (WGS) entry which is preliminary data.</text>
</comment>
<feature type="domain" description="YCII-related" evidence="2">
    <location>
        <begin position="1"/>
        <end position="86"/>
    </location>
</feature>
<keyword evidence="4" id="KW-1185">Reference proteome</keyword>
<dbReference type="InterPro" id="IPR005545">
    <property type="entry name" value="YCII"/>
</dbReference>